<sequence>MTESAAATSWVGTEFELDIETFAHGGHCVGRHSGRVVFVRHTLPGERVLVRVTEDRGGSFCRADAVSVLRAAPERVEPPCPYAHPGGCGGCDLQHVAPDAQRSLKAGVVREQLERLGHLPPARIAEIFDGVEELPGGPLGWRTRVQFAVDAQGRAGLHPHRSRAVLPVESCPIADPRINALGVTHLGWPGVAAVEAVASAAGDDALVLDQPAPRGAPPRGRRPGRPRRPHRVPAPDLPDELPESVAVLVAASTVRSAERAPAEPIRGHRRVREVAADRRWLVRADGFWQVHPAAPDALADAVVEALAPEPGESVLDLYAGAGLFAGVLGALVGPDGRVVAVEADRGACDDARRNVRDLEWVEVVTARVDRALAGGVPDRVDLVVLDPPRSGAGSAVVRAVAARSPRAVAYVACDPAAFARDVATFAEEGYTLTQVRAFDAFPMTHHVECVGTLTAAR</sequence>
<dbReference type="CDD" id="cd02440">
    <property type="entry name" value="AdoMet_MTases"/>
    <property type="match status" value="1"/>
</dbReference>
<accession>A0ABP6SQT5</accession>
<dbReference type="PROSITE" id="PS01231">
    <property type="entry name" value="TRMA_2"/>
    <property type="match status" value="1"/>
</dbReference>
<organism evidence="7 8">
    <name type="scientific">Cryptosporangium minutisporangium</name>
    <dbReference type="NCBI Taxonomy" id="113569"/>
    <lineage>
        <taxon>Bacteria</taxon>
        <taxon>Bacillati</taxon>
        <taxon>Actinomycetota</taxon>
        <taxon>Actinomycetes</taxon>
        <taxon>Cryptosporangiales</taxon>
        <taxon>Cryptosporangiaceae</taxon>
        <taxon>Cryptosporangium</taxon>
    </lineage>
</organism>
<dbReference type="Pfam" id="PF05958">
    <property type="entry name" value="tRNA_U5-meth_tr"/>
    <property type="match status" value="1"/>
</dbReference>
<evidence type="ECO:0000256" key="5">
    <source>
        <dbReference type="SAM" id="MobiDB-lite"/>
    </source>
</evidence>
<dbReference type="InterPro" id="IPR002792">
    <property type="entry name" value="TRAM_dom"/>
</dbReference>
<proteinExistence type="inferred from homology"/>
<evidence type="ECO:0000256" key="2">
    <source>
        <dbReference type="ARBA" id="ARBA00022679"/>
    </source>
</evidence>
<dbReference type="GO" id="GO:0008168">
    <property type="term" value="F:methyltransferase activity"/>
    <property type="evidence" value="ECO:0007669"/>
    <property type="project" value="UniProtKB-KW"/>
</dbReference>
<keyword evidence="8" id="KW-1185">Reference proteome</keyword>
<dbReference type="PANTHER" id="PTHR11061">
    <property type="entry name" value="RNA M5U METHYLTRANSFERASE"/>
    <property type="match status" value="1"/>
</dbReference>
<dbReference type="Gene3D" id="2.40.50.140">
    <property type="entry name" value="Nucleic acid-binding proteins"/>
    <property type="match status" value="1"/>
</dbReference>
<dbReference type="SUPFAM" id="SSF53335">
    <property type="entry name" value="S-adenosyl-L-methionine-dependent methyltransferases"/>
    <property type="match status" value="1"/>
</dbReference>
<dbReference type="InterPro" id="IPR010280">
    <property type="entry name" value="U5_MeTrfase_fam"/>
</dbReference>
<feature type="region of interest" description="Disordered" evidence="5">
    <location>
        <begin position="205"/>
        <end position="239"/>
    </location>
</feature>
<feature type="binding site" evidence="4">
    <location>
        <position position="386"/>
    </location>
    <ligand>
        <name>S-adenosyl-L-methionine</name>
        <dbReference type="ChEBI" id="CHEBI:59789"/>
    </ligand>
</feature>
<evidence type="ECO:0000256" key="3">
    <source>
        <dbReference type="ARBA" id="ARBA00022691"/>
    </source>
</evidence>
<dbReference type="Gene3D" id="2.40.50.1070">
    <property type="match status" value="1"/>
</dbReference>
<evidence type="ECO:0000313" key="8">
    <source>
        <dbReference type="Proteomes" id="UP001501676"/>
    </source>
</evidence>
<dbReference type="Pfam" id="PF01135">
    <property type="entry name" value="PCMT"/>
    <property type="match status" value="1"/>
</dbReference>
<dbReference type="RefSeq" id="WP_345726191.1">
    <property type="nucleotide sequence ID" value="NZ_BAAAYN010000002.1"/>
</dbReference>
<feature type="active site" description="Nucleophile" evidence="4">
    <location>
        <position position="413"/>
    </location>
</feature>
<dbReference type="PANTHER" id="PTHR11061:SF30">
    <property type="entry name" value="TRNA (URACIL(54)-C(5))-METHYLTRANSFERASE"/>
    <property type="match status" value="1"/>
</dbReference>
<comment type="similarity">
    <text evidence="4">Belongs to the class I-like SAM-binding methyltransferase superfamily. RNA M5U methyltransferase family.</text>
</comment>
<feature type="compositionally biased region" description="Basic residues" evidence="5">
    <location>
        <begin position="219"/>
        <end position="231"/>
    </location>
</feature>
<name>A0ABP6SQT5_9ACTN</name>
<dbReference type="InterPro" id="IPR029063">
    <property type="entry name" value="SAM-dependent_MTases_sf"/>
</dbReference>
<gene>
    <name evidence="7" type="ORF">GCM10020369_04180</name>
</gene>
<dbReference type="Gene3D" id="3.40.50.150">
    <property type="entry name" value="Vaccinia Virus protein VP39"/>
    <property type="match status" value="1"/>
</dbReference>
<keyword evidence="1 4" id="KW-0489">Methyltransferase</keyword>
<keyword evidence="2 4" id="KW-0808">Transferase</keyword>
<dbReference type="SUPFAM" id="SSF50249">
    <property type="entry name" value="Nucleic acid-binding proteins"/>
    <property type="match status" value="1"/>
</dbReference>
<protein>
    <submittedName>
        <fullName evidence="7">Class I SAM-dependent RNA methyltransferase</fullName>
    </submittedName>
</protein>
<dbReference type="EMBL" id="BAAAYN010000002">
    <property type="protein sequence ID" value="GAA3382413.1"/>
    <property type="molecule type" value="Genomic_DNA"/>
</dbReference>
<evidence type="ECO:0000256" key="1">
    <source>
        <dbReference type="ARBA" id="ARBA00022603"/>
    </source>
</evidence>
<dbReference type="Pfam" id="PF01938">
    <property type="entry name" value="TRAM"/>
    <property type="match status" value="1"/>
</dbReference>
<reference evidence="8" key="1">
    <citation type="journal article" date="2019" name="Int. J. Syst. Evol. Microbiol.">
        <title>The Global Catalogue of Microorganisms (GCM) 10K type strain sequencing project: providing services to taxonomists for standard genome sequencing and annotation.</title>
        <authorList>
            <consortium name="The Broad Institute Genomics Platform"/>
            <consortium name="The Broad Institute Genome Sequencing Center for Infectious Disease"/>
            <person name="Wu L."/>
            <person name="Ma J."/>
        </authorList>
    </citation>
    <scope>NUCLEOTIDE SEQUENCE [LARGE SCALE GENOMIC DNA]</scope>
    <source>
        <strain evidence="8">JCM 9458</strain>
    </source>
</reference>
<feature type="binding site" evidence="4">
    <location>
        <position position="289"/>
    </location>
    <ligand>
        <name>S-adenosyl-L-methionine</name>
        <dbReference type="ChEBI" id="CHEBI:59789"/>
    </ligand>
</feature>
<comment type="caution">
    <text evidence="7">The sequence shown here is derived from an EMBL/GenBank/DDBJ whole genome shotgun (WGS) entry which is preliminary data.</text>
</comment>
<feature type="binding site" evidence="4">
    <location>
        <position position="318"/>
    </location>
    <ligand>
        <name>S-adenosyl-L-methionine</name>
        <dbReference type="ChEBI" id="CHEBI:59789"/>
    </ligand>
</feature>
<keyword evidence="3 4" id="KW-0949">S-adenosyl-L-methionine</keyword>
<dbReference type="InterPro" id="IPR012340">
    <property type="entry name" value="NA-bd_OB-fold"/>
</dbReference>
<dbReference type="InterPro" id="IPR030391">
    <property type="entry name" value="MeTrfase_TrmA_CS"/>
</dbReference>
<evidence type="ECO:0000259" key="6">
    <source>
        <dbReference type="PROSITE" id="PS50926"/>
    </source>
</evidence>
<dbReference type="PROSITE" id="PS50926">
    <property type="entry name" value="TRAM"/>
    <property type="match status" value="1"/>
</dbReference>
<dbReference type="PROSITE" id="PS51687">
    <property type="entry name" value="SAM_MT_RNA_M5U"/>
    <property type="match status" value="1"/>
</dbReference>
<evidence type="ECO:0000313" key="7">
    <source>
        <dbReference type="EMBL" id="GAA3382413.1"/>
    </source>
</evidence>
<dbReference type="GO" id="GO:0032259">
    <property type="term" value="P:methylation"/>
    <property type="evidence" value="ECO:0007669"/>
    <property type="project" value="UniProtKB-KW"/>
</dbReference>
<feature type="domain" description="TRAM" evidence="6">
    <location>
        <begin position="8"/>
        <end position="67"/>
    </location>
</feature>
<dbReference type="Proteomes" id="UP001501676">
    <property type="component" value="Unassembled WGS sequence"/>
</dbReference>
<feature type="binding site" evidence="4">
    <location>
        <position position="342"/>
    </location>
    <ligand>
        <name>S-adenosyl-L-methionine</name>
        <dbReference type="ChEBI" id="CHEBI:59789"/>
    </ligand>
</feature>
<evidence type="ECO:0000256" key="4">
    <source>
        <dbReference type="PROSITE-ProRule" id="PRU01024"/>
    </source>
</evidence>